<dbReference type="RefSeq" id="WP_013300138.1">
    <property type="nucleotide sequence ID" value="NC_014414.1"/>
</dbReference>
<reference evidence="1 2" key="2">
    <citation type="journal article" date="2011" name="J. Bacteriol.">
        <title>Complete genome sequence of strain HTCC2503T of Parvularcula bermudensis, the type species of the order "Parvularculales" in the class Alphaproteobacteria.</title>
        <authorList>
            <person name="Oh H.M."/>
            <person name="Kang I."/>
            <person name="Vergin K.L."/>
            <person name="Kang D."/>
            <person name="Rhee K.H."/>
            <person name="Giovannoni S.J."/>
            <person name="Cho J.C."/>
        </authorList>
    </citation>
    <scope>NUCLEOTIDE SEQUENCE [LARGE SCALE GENOMIC DNA]</scope>
    <source>
        <strain evidence="2">ATCC BAA-594 / HTCC2503 / KCTC 12087</strain>
    </source>
</reference>
<dbReference type="OrthoDB" id="264813at2"/>
<protein>
    <recommendedName>
        <fullName evidence="3">Arylsulfotransferase ASST</fullName>
    </recommendedName>
</protein>
<sequence>MALDKIMFGRVEGWAVGLCGLSALVLGALWGIGASRWGWFPGPAVGELRAVIVGVSTDDRDLMLRMNTLTFAPFRYPGEAESTFLPLADLSPMRLAPDAAGDVPRIDGNLTYRAPGSTDHYLVYGSFWFAEQKANWGTILIDDQGQLARGWAFEPDSYDFHGGHIGLALAPDGTVATNAHGVLMAKSWCGAPLWQADRPRPTDGPPRPHDAVDGHDWHHDISVGGGRFWTFRGTTIMGVDISTGAIIDEIPVTDVMAWGRRQGLHLLDSRRRDVEAITQTNLAERFIFDPFHFNKVDYLEEDEAAAHPDFEVGDLLISARELNLVFVIRPAEERIVWWRYGLTMRQHDPTFTDQGIEVFDNNVGAEPPRPRLVRLDPDHQTAEELFDFSQWDMDMPWAGNFERTGNRLLTVDTKGRVLSGTMDGQLDFVFENRLKRSDRYQWLTLRDASRLDVETVEQLNAQCTNERTTG</sequence>
<gene>
    <name evidence="1" type="ordered locus">PB2503_05452</name>
</gene>
<dbReference type="KEGG" id="pbr:PB2503_05452"/>
<organism evidence="1 2">
    <name type="scientific">Parvularcula bermudensis (strain ATCC BAA-594 / HTCC2503 / KCTC 12087)</name>
    <dbReference type="NCBI Taxonomy" id="314260"/>
    <lineage>
        <taxon>Bacteria</taxon>
        <taxon>Pseudomonadati</taxon>
        <taxon>Pseudomonadota</taxon>
        <taxon>Alphaproteobacteria</taxon>
        <taxon>Parvularculales</taxon>
        <taxon>Parvularculaceae</taxon>
        <taxon>Parvularcula</taxon>
    </lineage>
</organism>
<evidence type="ECO:0008006" key="3">
    <source>
        <dbReference type="Google" id="ProtNLM"/>
    </source>
</evidence>
<name>E0TGC1_PARBH</name>
<dbReference type="HOGENOM" id="CLU_581189_0_0_5"/>
<dbReference type="Proteomes" id="UP000001302">
    <property type="component" value="Chromosome"/>
</dbReference>
<dbReference type="Pfam" id="PF14269">
    <property type="entry name" value="Arylsulfotran_2"/>
    <property type="match status" value="1"/>
</dbReference>
<evidence type="ECO:0000313" key="1">
    <source>
        <dbReference type="EMBL" id="ADM09164.1"/>
    </source>
</evidence>
<reference evidence="2" key="1">
    <citation type="submission" date="2010-08" db="EMBL/GenBank/DDBJ databases">
        <title>Genome sequence of Parvularcula bermudensis HTCC2503.</title>
        <authorList>
            <person name="Kang D.-M."/>
            <person name="Oh H.-M."/>
            <person name="Cho J.-C."/>
        </authorList>
    </citation>
    <scope>NUCLEOTIDE SEQUENCE [LARGE SCALE GENOMIC DNA]</scope>
    <source>
        <strain evidence="2">ATCC BAA-594 / HTCC2503 / KCTC 12087</strain>
    </source>
</reference>
<accession>E0TGC1</accession>
<dbReference type="STRING" id="314260.PB2503_05452"/>
<keyword evidence="2" id="KW-1185">Reference proteome</keyword>
<dbReference type="EMBL" id="CP002156">
    <property type="protein sequence ID" value="ADM09164.1"/>
    <property type="molecule type" value="Genomic_DNA"/>
</dbReference>
<proteinExistence type="predicted"/>
<dbReference type="InterPro" id="IPR039535">
    <property type="entry name" value="ASST-like"/>
</dbReference>
<dbReference type="AlphaFoldDB" id="E0TGC1"/>
<evidence type="ECO:0000313" key="2">
    <source>
        <dbReference type="Proteomes" id="UP000001302"/>
    </source>
</evidence>